<organism evidence="2">
    <name type="scientific">marine sediment metagenome</name>
    <dbReference type="NCBI Taxonomy" id="412755"/>
    <lineage>
        <taxon>unclassified sequences</taxon>
        <taxon>metagenomes</taxon>
        <taxon>ecological metagenomes</taxon>
    </lineage>
</organism>
<sequence length="273" mass="29507">MNKKSKLISIFFIGSLLFISSINVGKAAPPSWVGVNVGDSFTWTITAYRDSAITLLTDLGLAAEIPSNITDEVAAQEEVQISVEILSITDLMTSNGMEYVNVSCSLSLVMPGTTTIEDILEFGNLIVKYVPTNYTGQFMNLGEIEMGYSIGALFIPTDINWAELITEVNAMMNMITVVPSGLSVEALTNGVRVTYAEVPPMDEIIGTITYNSNGVLNTVEIRYGGDLLLKVALSGGEGEIPSYEVSIVLITTLGTSIGIIYYIKKKKRFGLET</sequence>
<keyword evidence="1" id="KW-1133">Transmembrane helix</keyword>
<evidence type="ECO:0000313" key="2">
    <source>
        <dbReference type="EMBL" id="KKM79973.1"/>
    </source>
</evidence>
<dbReference type="EMBL" id="LAZR01008256">
    <property type="protein sequence ID" value="KKM79973.1"/>
    <property type="molecule type" value="Genomic_DNA"/>
</dbReference>
<accession>A0A0F9KDD6</accession>
<name>A0A0F9KDD6_9ZZZZ</name>
<gene>
    <name evidence="2" type="ORF">LCGC14_1344570</name>
</gene>
<comment type="caution">
    <text evidence="2">The sequence shown here is derived from an EMBL/GenBank/DDBJ whole genome shotgun (WGS) entry which is preliminary data.</text>
</comment>
<dbReference type="AlphaFoldDB" id="A0A0F9KDD6"/>
<proteinExistence type="predicted"/>
<keyword evidence="1" id="KW-0472">Membrane</keyword>
<evidence type="ECO:0000256" key="1">
    <source>
        <dbReference type="SAM" id="Phobius"/>
    </source>
</evidence>
<protein>
    <submittedName>
        <fullName evidence="2">Uncharacterized protein</fullName>
    </submittedName>
</protein>
<feature type="transmembrane region" description="Helical" evidence="1">
    <location>
        <begin position="245"/>
        <end position="263"/>
    </location>
</feature>
<keyword evidence="1" id="KW-0812">Transmembrane</keyword>
<reference evidence="2" key="1">
    <citation type="journal article" date="2015" name="Nature">
        <title>Complex archaea that bridge the gap between prokaryotes and eukaryotes.</title>
        <authorList>
            <person name="Spang A."/>
            <person name="Saw J.H."/>
            <person name="Jorgensen S.L."/>
            <person name="Zaremba-Niedzwiedzka K."/>
            <person name="Martijn J."/>
            <person name="Lind A.E."/>
            <person name="van Eijk R."/>
            <person name="Schleper C."/>
            <person name="Guy L."/>
            <person name="Ettema T.J."/>
        </authorList>
    </citation>
    <scope>NUCLEOTIDE SEQUENCE</scope>
</reference>